<gene>
    <name evidence="2" type="ORF">FN846DRAFT_993413</name>
</gene>
<dbReference type="AlphaFoldDB" id="A0A5J5EM56"/>
<dbReference type="InParanoid" id="A0A5J5EM56"/>
<dbReference type="Proteomes" id="UP000326924">
    <property type="component" value="Unassembled WGS sequence"/>
</dbReference>
<proteinExistence type="predicted"/>
<name>A0A5J5EM56_9PEZI</name>
<evidence type="ECO:0000313" key="3">
    <source>
        <dbReference type="Proteomes" id="UP000326924"/>
    </source>
</evidence>
<sequence>MYGCCVGLPHCEYPPLQPKLAPKKINLHSPAVVSGPNFDTPLQARWTHPPARITRPMASDSRYSKHSEEQLRSGPQPTILTSCMPLWNTCYMPENDVADYFDPEISGFKLRQYSAACLDSFARSSLLTAVHSVLAEANTTVQSHLPQNAEPHPQGREVTPRFGGCDEDENGSALGQTDEDENGFEKHAADEKLCDIEDDRFYGDSAVPARSPVPEACVLGLQVLYPSLETLDVTVEVSGNGELHPKAAEVCLLGCQTVGELLDWAAGSLGLMLLHFESGSVRVEG</sequence>
<accession>A0A5J5EM56</accession>
<feature type="compositionally biased region" description="Basic and acidic residues" evidence="1">
    <location>
        <begin position="62"/>
        <end position="71"/>
    </location>
</feature>
<feature type="region of interest" description="Disordered" evidence="1">
    <location>
        <begin position="145"/>
        <end position="181"/>
    </location>
</feature>
<protein>
    <submittedName>
        <fullName evidence="2">Uncharacterized protein</fullName>
    </submittedName>
</protein>
<keyword evidence="3" id="KW-1185">Reference proteome</keyword>
<organism evidence="2 3">
    <name type="scientific">Sphaerosporella brunnea</name>
    <dbReference type="NCBI Taxonomy" id="1250544"/>
    <lineage>
        <taxon>Eukaryota</taxon>
        <taxon>Fungi</taxon>
        <taxon>Dikarya</taxon>
        <taxon>Ascomycota</taxon>
        <taxon>Pezizomycotina</taxon>
        <taxon>Pezizomycetes</taxon>
        <taxon>Pezizales</taxon>
        <taxon>Pyronemataceae</taxon>
        <taxon>Sphaerosporella</taxon>
    </lineage>
</organism>
<feature type="region of interest" description="Disordered" evidence="1">
    <location>
        <begin position="53"/>
        <end position="75"/>
    </location>
</feature>
<dbReference type="EMBL" id="VXIS01000205">
    <property type="protein sequence ID" value="KAA8896915.1"/>
    <property type="molecule type" value="Genomic_DNA"/>
</dbReference>
<reference evidence="2 3" key="1">
    <citation type="submission" date="2019-09" db="EMBL/GenBank/DDBJ databases">
        <title>Draft genome of the ectomycorrhizal ascomycete Sphaerosporella brunnea.</title>
        <authorList>
            <consortium name="DOE Joint Genome Institute"/>
            <person name="Benucci G.M."/>
            <person name="Marozzi G."/>
            <person name="Antonielli L."/>
            <person name="Sanchez S."/>
            <person name="Marco P."/>
            <person name="Wang X."/>
            <person name="Falini L.B."/>
            <person name="Barry K."/>
            <person name="Haridas S."/>
            <person name="Lipzen A."/>
            <person name="Labutti K."/>
            <person name="Grigoriev I.V."/>
            <person name="Murat C."/>
            <person name="Martin F."/>
            <person name="Albertini E."/>
            <person name="Donnini D."/>
            <person name="Bonito G."/>
        </authorList>
    </citation>
    <scope>NUCLEOTIDE SEQUENCE [LARGE SCALE GENOMIC DNA]</scope>
    <source>
        <strain evidence="2 3">Sb_GMNB300</strain>
    </source>
</reference>
<evidence type="ECO:0000256" key="1">
    <source>
        <dbReference type="SAM" id="MobiDB-lite"/>
    </source>
</evidence>
<evidence type="ECO:0000313" key="2">
    <source>
        <dbReference type="EMBL" id="KAA8896915.1"/>
    </source>
</evidence>
<comment type="caution">
    <text evidence="2">The sequence shown here is derived from an EMBL/GenBank/DDBJ whole genome shotgun (WGS) entry which is preliminary data.</text>
</comment>